<name>A0A2V4BRT0_9FLAO</name>
<proteinExistence type="inferred from homology"/>
<dbReference type="EMBL" id="QJHK01000003">
    <property type="protein sequence ID" value="PXY41796.1"/>
    <property type="molecule type" value="Genomic_DNA"/>
</dbReference>
<dbReference type="GO" id="GO:0045490">
    <property type="term" value="P:pectin catabolic process"/>
    <property type="evidence" value="ECO:0007669"/>
    <property type="project" value="UniProtKB-UniRule"/>
</dbReference>
<comment type="similarity">
    <text evidence="1">Belongs to the pectinesterase family.</text>
</comment>
<accession>A0A2V4BRT0</accession>
<keyword evidence="8" id="KW-1185">Reference proteome</keyword>
<evidence type="ECO:0000256" key="5">
    <source>
        <dbReference type="RuleBase" id="RU000589"/>
    </source>
</evidence>
<dbReference type="PANTHER" id="PTHR31321:SF57">
    <property type="entry name" value="PECTINESTERASE 53-RELATED"/>
    <property type="match status" value="1"/>
</dbReference>
<evidence type="ECO:0000256" key="1">
    <source>
        <dbReference type="ARBA" id="ARBA00008891"/>
    </source>
</evidence>
<dbReference type="InterPro" id="IPR011050">
    <property type="entry name" value="Pectin_lyase_fold/virulence"/>
</dbReference>
<evidence type="ECO:0000313" key="7">
    <source>
        <dbReference type="EMBL" id="PXY41796.1"/>
    </source>
</evidence>
<dbReference type="GO" id="GO:0042545">
    <property type="term" value="P:cell wall modification"/>
    <property type="evidence" value="ECO:0007669"/>
    <property type="project" value="UniProtKB-UniRule"/>
</dbReference>
<evidence type="ECO:0000259" key="6">
    <source>
        <dbReference type="Pfam" id="PF01095"/>
    </source>
</evidence>
<feature type="domain" description="Pectinesterase catalytic" evidence="6">
    <location>
        <begin position="27"/>
        <end position="323"/>
    </location>
</feature>
<dbReference type="EC" id="3.1.1.11" evidence="5"/>
<comment type="caution">
    <text evidence="7">The sequence shown here is derived from an EMBL/GenBank/DDBJ whole genome shotgun (WGS) entry which is preliminary data.</text>
</comment>
<dbReference type="GO" id="GO:0030599">
    <property type="term" value="F:pectinesterase activity"/>
    <property type="evidence" value="ECO:0007669"/>
    <property type="project" value="UniProtKB-UniRule"/>
</dbReference>
<feature type="chain" id="PRO_5015796893" description="Pectinesterase" evidence="5">
    <location>
        <begin position="19"/>
        <end position="330"/>
    </location>
</feature>
<dbReference type="GO" id="GO:0009279">
    <property type="term" value="C:cell outer membrane"/>
    <property type="evidence" value="ECO:0007669"/>
    <property type="project" value="TreeGrafter"/>
</dbReference>
<evidence type="ECO:0000256" key="3">
    <source>
        <dbReference type="ARBA" id="ARBA00023085"/>
    </source>
</evidence>
<dbReference type="OrthoDB" id="9804686at2"/>
<dbReference type="InterPro" id="IPR012334">
    <property type="entry name" value="Pectin_lyas_fold"/>
</dbReference>
<dbReference type="SUPFAM" id="SSF51126">
    <property type="entry name" value="Pectin lyase-like"/>
    <property type="match status" value="1"/>
</dbReference>
<feature type="active site" evidence="4">
    <location>
        <position position="187"/>
    </location>
</feature>
<feature type="signal peptide" evidence="5">
    <location>
        <begin position="1"/>
        <end position="18"/>
    </location>
</feature>
<evidence type="ECO:0000256" key="4">
    <source>
        <dbReference type="PROSITE-ProRule" id="PRU10040"/>
    </source>
</evidence>
<sequence>MKYIVAFFLLFNIAVISAQTTDNRFELTVAQDGSGDFKTIQEAINKVRDHAEKRVVILIKEGTYNEKVVIPAFKRNITLKGLDREKTIISYNDYSGKPFRGIDVTGDTKFSTYTSYTLLVQGNDCSIENLTVENTAGKVGQAVALHTEGDRVSAKNCSILGNQDTLYLAKGGTRNYFENCYINGTTDFIFGAATAYFYNCTIESLSNSYVTAASTTQEDQYGFVFVDCKLTAKDNTVDKVFLGRPWRPFAQTVFINSELGSHIVPEGWNPWKGDKNFPEKEKTVFYAEFGSKGEGAKDLSKRALWSHQLKKSDLKKYNLEKVLNGWNPKL</sequence>
<dbReference type="InterPro" id="IPR000070">
    <property type="entry name" value="Pectinesterase_cat"/>
</dbReference>
<dbReference type="InterPro" id="IPR033131">
    <property type="entry name" value="Pectinesterase_Asp_AS"/>
</dbReference>
<dbReference type="PROSITE" id="PS00503">
    <property type="entry name" value="PECTINESTERASE_2"/>
    <property type="match status" value="1"/>
</dbReference>
<dbReference type="Pfam" id="PF01095">
    <property type="entry name" value="Pectinesterase"/>
    <property type="match status" value="1"/>
</dbReference>
<comment type="catalytic activity">
    <reaction evidence="5">
        <text>[(1-&gt;4)-alpha-D-galacturonosyl methyl ester](n) + n H2O = [(1-&gt;4)-alpha-D-galacturonosyl](n) + n methanol + n H(+)</text>
        <dbReference type="Rhea" id="RHEA:22380"/>
        <dbReference type="Rhea" id="RHEA-COMP:14570"/>
        <dbReference type="Rhea" id="RHEA-COMP:14573"/>
        <dbReference type="ChEBI" id="CHEBI:15377"/>
        <dbReference type="ChEBI" id="CHEBI:15378"/>
        <dbReference type="ChEBI" id="CHEBI:17790"/>
        <dbReference type="ChEBI" id="CHEBI:140522"/>
        <dbReference type="ChEBI" id="CHEBI:140523"/>
        <dbReference type="EC" id="3.1.1.11"/>
    </reaction>
</comment>
<dbReference type="Gene3D" id="2.160.20.10">
    <property type="entry name" value="Single-stranded right-handed beta-helix, Pectin lyase-like"/>
    <property type="match status" value="1"/>
</dbReference>
<protein>
    <recommendedName>
        <fullName evidence="5">Pectinesterase</fullName>
        <ecNumber evidence="5">3.1.1.11</ecNumber>
    </recommendedName>
</protein>
<dbReference type="UniPathway" id="UPA00545">
    <property type="reaction ID" value="UER00823"/>
</dbReference>
<keyword evidence="3 5" id="KW-0063">Aspartyl esterase</keyword>
<evidence type="ECO:0000313" key="8">
    <source>
        <dbReference type="Proteomes" id="UP000247903"/>
    </source>
</evidence>
<dbReference type="AlphaFoldDB" id="A0A2V4BRT0"/>
<gene>
    <name evidence="7" type="ORF">DMB65_04310</name>
</gene>
<dbReference type="PANTHER" id="PTHR31321">
    <property type="entry name" value="ACYL-COA THIOESTER HYDROLASE YBHC-RELATED"/>
    <property type="match status" value="1"/>
</dbReference>
<keyword evidence="5" id="KW-0732">Signal</keyword>
<evidence type="ECO:0000256" key="2">
    <source>
        <dbReference type="ARBA" id="ARBA00022801"/>
    </source>
</evidence>
<keyword evidence="2 5" id="KW-0378">Hydrolase</keyword>
<reference evidence="7 8" key="1">
    <citation type="submission" date="2018-05" db="EMBL/GenBank/DDBJ databases">
        <title>Flavobacterium sp. strain IMCC34759, incomplete genome.</title>
        <authorList>
            <person name="Joung Y."/>
            <person name="Cho J."/>
        </authorList>
    </citation>
    <scope>NUCLEOTIDE SEQUENCE [LARGE SCALE GENOMIC DNA]</scope>
    <source>
        <strain evidence="7 8">IMCC34759</strain>
    </source>
</reference>
<dbReference type="Proteomes" id="UP000247903">
    <property type="component" value="Unassembled WGS sequence"/>
</dbReference>
<comment type="pathway">
    <text evidence="5">Glycan metabolism; pectin degradation; 2-dehydro-3-deoxy-D-gluconate from pectin: step 1/5.</text>
</comment>
<organism evidence="7 8">
    <name type="scientific">Flavobacterium cheongpyeongense</name>
    <dbReference type="NCBI Taxonomy" id="2212651"/>
    <lineage>
        <taxon>Bacteria</taxon>
        <taxon>Pseudomonadati</taxon>
        <taxon>Bacteroidota</taxon>
        <taxon>Flavobacteriia</taxon>
        <taxon>Flavobacteriales</taxon>
        <taxon>Flavobacteriaceae</taxon>
        <taxon>Flavobacterium</taxon>
    </lineage>
</organism>
<dbReference type="RefSeq" id="WP_110305451.1">
    <property type="nucleotide sequence ID" value="NZ_QJHK01000003.1"/>
</dbReference>